<dbReference type="PROSITE" id="PS50005">
    <property type="entry name" value="TPR"/>
    <property type="match status" value="2"/>
</dbReference>
<dbReference type="EMBL" id="KE124030">
    <property type="protein sequence ID" value="EPB84744.1"/>
    <property type="molecule type" value="Genomic_DNA"/>
</dbReference>
<gene>
    <name evidence="8" type="ORF">HMPREF1544_08465</name>
</gene>
<dbReference type="OrthoDB" id="629492at2759"/>
<feature type="repeat" description="TPR" evidence="5">
    <location>
        <begin position="77"/>
        <end position="110"/>
    </location>
</feature>
<evidence type="ECO:0000256" key="3">
    <source>
        <dbReference type="ARBA" id="ARBA00038275"/>
    </source>
</evidence>
<evidence type="ECO:0000256" key="4">
    <source>
        <dbReference type="ARBA" id="ARBA00040133"/>
    </source>
</evidence>
<accession>S2J531</accession>
<evidence type="ECO:0000256" key="6">
    <source>
        <dbReference type="SAM" id="MobiDB-lite"/>
    </source>
</evidence>
<feature type="repeat" description="TPR" evidence="5">
    <location>
        <begin position="145"/>
        <end position="178"/>
    </location>
</feature>
<feature type="compositionally biased region" description="Low complexity" evidence="6">
    <location>
        <begin position="59"/>
        <end position="71"/>
    </location>
</feature>
<dbReference type="VEuPathDB" id="FungiDB:HMPREF1544_08465"/>
<dbReference type="InterPro" id="IPR051966">
    <property type="entry name" value="RPAP3"/>
</dbReference>
<dbReference type="InterPro" id="IPR019734">
    <property type="entry name" value="TPR_rpt"/>
</dbReference>
<keyword evidence="2 5" id="KW-0802">TPR repeat</keyword>
<feature type="compositionally biased region" description="Polar residues" evidence="6">
    <location>
        <begin position="228"/>
        <end position="245"/>
    </location>
</feature>
<keyword evidence="9" id="KW-1185">Reference proteome</keyword>
<evidence type="ECO:0000256" key="2">
    <source>
        <dbReference type="ARBA" id="ARBA00022803"/>
    </source>
</evidence>
<evidence type="ECO:0000256" key="5">
    <source>
        <dbReference type="PROSITE-ProRule" id="PRU00339"/>
    </source>
</evidence>
<feature type="compositionally biased region" description="Basic and acidic residues" evidence="6">
    <location>
        <begin position="215"/>
        <end position="225"/>
    </location>
</feature>
<dbReference type="SMART" id="SM00028">
    <property type="entry name" value="TPR"/>
    <property type="match status" value="3"/>
</dbReference>
<feature type="compositionally biased region" description="Basic and acidic residues" evidence="6">
    <location>
        <begin position="189"/>
        <end position="206"/>
    </location>
</feature>
<dbReference type="STRING" id="1220926.S2J531"/>
<dbReference type="PANTHER" id="PTHR46423:SF1">
    <property type="entry name" value="RNA POLYMERASE II-ASSOCIATED PROTEIN 3"/>
    <property type="match status" value="1"/>
</dbReference>
<dbReference type="Pfam" id="PF07719">
    <property type="entry name" value="TPR_2"/>
    <property type="match status" value="1"/>
</dbReference>
<dbReference type="SUPFAM" id="SSF48452">
    <property type="entry name" value="TPR-like"/>
    <property type="match status" value="1"/>
</dbReference>
<dbReference type="InterPro" id="IPR011990">
    <property type="entry name" value="TPR-like_helical_dom_sf"/>
</dbReference>
<dbReference type="Proteomes" id="UP000014254">
    <property type="component" value="Unassembled WGS sequence"/>
</dbReference>
<dbReference type="InParanoid" id="S2J531"/>
<comment type="similarity">
    <text evidence="3">Belongs to the RPAP3 family.</text>
</comment>
<dbReference type="Pfam" id="PF00515">
    <property type="entry name" value="TPR_1"/>
    <property type="match status" value="1"/>
</dbReference>
<feature type="domain" description="RNA-polymerase II-associated protein 3-like C-terminal" evidence="7">
    <location>
        <begin position="293"/>
        <end position="383"/>
    </location>
</feature>
<keyword evidence="1" id="KW-0677">Repeat</keyword>
<dbReference type="InterPro" id="IPR025986">
    <property type="entry name" value="RPAP3-like_C"/>
</dbReference>
<organism evidence="8 9">
    <name type="scientific">Mucor circinelloides f. circinelloides (strain 1006PhL)</name>
    <name type="common">Mucormycosis agent</name>
    <name type="synonym">Calyptromyces circinelloides</name>
    <dbReference type="NCBI Taxonomy" id="1220926"/>
    <lineage>
        <taxon>Eukaryota</taxon>
        <taxon>Fungi</taxon>
        <taxon>Fungi incertae sedis</taxon>
        <taxon>Mucoromycota</taxon>
        <taxon>Mucoromycotina</taxon>
        <taxon>Mucoromycetes</taxon>
        <taxon>Mucorales</taxon>
        <taxon>Mucorineae</taxon>
        <taxon>Mucoraceae</taxon>
        <taxon>Mucor</taxon>
    </lineage>
</organism>
<name>S2J531_MUCC1</name>
<dbReference type="AlphaFoldDB" id="S2J531"/>
<dbReference type="Pfam" id="PF13877">
    <property type="entry name" value="RPAP3_C"/>
    <property type="match status" value="1"/>
</dbReference>
<evidence type="ECO:0000259" key="7">
    <source>
        <dbReference type="Pfam" id="PF13877"/>
    </source>
</evidence>
<evidence type="ECO:0000313" key="9">
    <source>
        <dbReference type="Proteomes" id="UP000014254"/>
    </source>
</evidence>
<sequence length="418" mass="47758">MASEKVWSDILDWQTDIHKKDEALLRRKPVHDQALPPVRKSTEILVDNAKPVGIHTLSNASKASASKTTPKSRAEKAEAEKAKGNEYFGKKDYKNAILYYGKAIDLDPTVPVYFVNRAMAYLKTNSFLEAEKDCSRGLQLQPKNVKAFWRRGIALRELGRLNEARKDFEAGLMIEPNNKSLLDELKKLPAAKPAEKPKSKKPEPVEHKRRLPIHVIDEAYTKSKIVEQPTTLQKKEPASTSSNVKQADPARKPASVPEPAKKVDTPAKKAATSSIQTTTQPPQPPTPLNFTCPRTNFEFERDWKTFKGRGDDILYQYFQVIPPREYPVIFKSSLESDQFEKMLDFVDTRYIKEKTPTDIYNVLWGLSRVPRIDMLIMFLDKKHQQVIQRLFDLLKSKPDEIPQDVLAKLFRTYGIQPS</sequence>
<dbReference type="OMA" id="CVHMNTG"/>
<proteinExistence type="inferred from homology"/>
<protein>
    <recommendedName>
        <fullName evidence="4">RNA polymerase II-associated protein 3</fullName>
    </recommendedName>
</protein>
<dbReference type="Gene3D" id="1.25.40.10">
    <property type="entry name" value="Tetratricopeptide repeat domain"/>
    <property type="match status" value="1"/>
</dbReference>
<dbReference type="PANTHER" id="PTHR46423">
    <property type="entry name" value="RNA POLYMERASE II-ASSOCIATED PROTEIN 3"/>
    <property type="match status" value="1"/>
</dbReference>
<dbReference type="InterPro" id="IPR013105">
    <property type="entry name" value="TPR_2"/>
</dbReference>
<evidence type="ECO:0000256" key="1">
    <source>
        <dbReference type="ARBA" id="ARBA00022737"/>
    </source>
</evidence>
<reference evidence="9" key="1">
    <citation type="submission" date="2013-05" db="EMBL/GenBank/DDBJ databases">
        <title>The Genome sequence of Mucor circinelloides f. circinelloides 1006PhL.</title>
        <authorList>
            <consortium name="The Broad Institute Genomics Platform"/>
            <person name="Cuomo C."/>
            <person name="Earl A."/>
            <person name="Findley K."/>
            <person name="Lee S.C."/>
            <person name="Walker B."/>
            <person name="Young S."/>
            <person name="Zeng Q."/>
            <person name="Gargeya S."/>
            <person name="Fitzgerald M."/>
            <person name="Haas B."/>
            <person name="Abouelleil A."/>
            <person name="Allen A.W."/>
            <person name="Alvarado L."/>
            <person name="Arachchi H.M."/>
            <person name="Berlin A.M."/>
            <person name="Chapman S.B."/>
            <person name="Gainer-Dewar J."/>
            <person name="Goldberg J."/>
            <person name="Griggs A."/>
            <person name="Gujja S."/>
            <person name="Hansen M."/>
            <person name="Howarth C."/>
            <person name="Imamovic A."/>
            <person name="Ireland A."/>
            <person name="Larimer J."/>
            <person name="McCowan C."/>
            <person name="Murphy C."/>
            <person name="Pearson M."/>
            <person name="Poon T.W."/>
            <person name="Priest M."/>
            <person name="Roberts A."/>
            <person name="Saif S."/>
            <person name="Shea T."/>
            <person name="Sisk P."/>
            <person name="Sykes S."/>
            <person name="Wortman J."/>
            <person name="Nusbaum C."/>
            <person name="Birren B."/>
        </authorList>
    </citation>
    <scope>NUCLEOTIDE SEQUENCE [LARGE SCALE GENOMIC DNA]</scope>
    <source>
        <strain evidence="9">1006PhL</strain>
    </source>
</reference>
<feature type="region of interest" description="Disordered" evidence="6">
    <location>
        <begin position="189"/>
        <end position="290"/>
    </location>
</feature>
<feature type="region of interest" description="Disordered" evidence="6">
    <location>
        <begin position="59"/>
        <end position="78"/>
    </location>
</feature>
<evidence type="ECO:0000313" key="8">
    <source>
        <dbReference type="EMBL" id="EPB84744.1"/>
    </source>
</evidence>
<dbReference type="GO" id="GO:0101031">
    <property type="term" value="C:protein folding chaperone complex"/>
    <property type="evidence" value="ECO:0007669"/>
    <property type="project" value="TreeGrafter"/>
</dbReference>
<dbReference type="eggNOG" id="KOG4648">
    <property type="taxonomic scope" value="Eukaryota"/>
</dbReference>